<dbReference type="PANTHER" id="PTHR13370:SF3">
    <property type="entry name" value="TRNA (GUANINE(10)-N2)-METHYLTRANSFERASE HOMOLOG"/>
    <property type="match status" value="1"/>
</dbReference>
<evidence type="ECO:0000256" key="4">
    <source>
        <dbReference type="ARBA" id="ARBA00022747"/>
    </source>
</evidence>
<organism evidence="7 8">
    <name type="scientific">Blautia hansenii DSM 20583</name>
    <dbReference type="NCBI Taxonomy" id="537007"/>
    <lineage>
        <taxon>Bacteria</taxon>
        <taxon>Bacillati</taxon>
        <taxon>Bacillota</taxon>
        <taxon>Clostridia</taxon>
        <taxon>Lachnospirales</taxon>
        <taxon>Lachnospiraceae</taxon>
        <taxon>Blautia</taxon>
    </lineage>
</organism>
<keyword evidence="4" id="KW-0680">Restriction system</keyword>
<accession>C9L7Y5</accession>
<dbReference type="EMBL" id="ABYU02000016">
    <property type="protein sequence ID" value="EEX21880.1"/>
    <property type="molecule type" value="Genomic_DNA"/>
</dbReference>
<reference evidence="7" key="1">
    <citation type="submission" date="2009-09" db="EMBL/GenBank/DDBJ databases">
        <authorList>
            <person name="Weinstock G."/>
            <person name="Sodergren E."/>
            <person name="Clifton S."/>
            <person name="Fulton L."/>
            <person name="Fulton B."/>
            <person name="Courtney L."/>
            <person name="Fronick C."/>
            <person name="Harrison M."/>
            <person name="Strong C."/>
            <person name="Farmer C."/>
            <person name="Delahaunty K."/>
            <person name="Markovic C."/>
            <person name="Hall O."/>
            <person name="Minx P."/>
            <person name="Tomlinson C."/>
            <person name="Mitreva M."/>
            <person name="Nelson J."/>
            <person name="Hou S."/>
            <person name="Wollam A."/>
            <person name="Pepin K.H."/>
            <person name="Johnson M."/>
            <person name="Bhonagiri V."/>
            <person name="Nash W.E."/>
            <person name="Warren W."/>
            <person name="Chinwalla A."/>
            <person name="Mardis E.R."/>
            <person name="Wilson R.K."/>
        </authorList>
    </citation>
    <scope>NUCLEOTIDE SEQUENCE [LARGE SCALE GENOMIC DNA]</scope>
    <source>
        <strain evidence="7">DSM 20583</strain>
    </source>
</reference>
<dbReference type="GO" id="GO:0032259">
    <property type="term" value="P:methylation"/>
    <property type="evidence" value="ECO:0007669"/>
    <property type="project" value="UniProtKB-KW"/>
</dbReference>
<dbReference type="GO" id="GO:0009007">
    <property type="term" value="F:site-specific DNA-methyltransferase (adenine-specific) activity"/>
    <property type="evidence" value="ECO:0007669"/>
    <property type="project" value="TreeGrafter"/>
</dbReference>
<protein>
    <recommendedName>
        <fullName evidence="5">Methyltransferase</fullName>
        <ecNumber evidence="5">2.1.1.-</ecNumber>
    </recommendedName>
</protein>
<name>C9L7Y5_BLAHA</name>
<evidence type="ECO:0000313" key="7">
    <source>
        <dbReference type="EMBL" id="EEX21880.1"/>
    </source>
</evidence>
<comment type="similarity">
    <text evidence="1 5">Belongs to the N(4)/N(6)-methyltransferase family.</text>
</comment>
<evidence type="ECO:0000256" key="1">
    <source>
        <dbReference type="ARBA" id="ARBA00006594"/>
    </source>
</evidence>
<dbReference type="SUPFAM" id="SSF53335">
    <property type="entry name" value="S-adenosyl-L-methionine-dependent methyltransferases"/>
    <property type="match status" value="1"/>
</dbReference>
<dbReference type="Pfam" id="PF01555">
    <property type="entry name" value="N6_N4_Mtase"/>
    <property type="match status" value="1"/>
</dbReference>
<keyword evidence="8" id="KW-1185">Reference proteome</keyword>
<dbReference type="PROSITE" id="PS00092">
    <property type="entry name" value="N6_MTASE"/>
    <property type="match status" value="1"/>
</dbReference>
<evidence type="ECO:0000256" key="2">
    <source>
        <dbReference type="ARBA" id="ARBA00022603"/>
    </source>
</evidence>
<dbReference type="Proteomes" id="UP000003755">
    <property type="component" value="Unassembled WGS sequence"/>
</dbReference>
<evidence type="ECO:0000256" key="5">
    <source>
        <dbReference type="RuleBase" id="RU362026"/>
    </source>
</evidence>
<keyword evidence="3" id="KW-0808">Transferase</keyword>
<dbReference type="KEGG" id="bhan:CGC63_09205"/>
<gene>
    <name evidence="7" type="ORF">BLAHAN_05508</name>
</gene>
<keyword evidence="2" id="KW-0489">Methyltransferase</keyword>
<dbReference type="InterPro" id="IPR001091">
    <property type="entry name" value="RM_Methyltransferase"/>
</dbReference>
<dbReference type="InterPro" id="IPR002941">
    <property type="entry name" value="DNA_methylase_N4/N6"/>
</dbReference>
<dbReference type="GO" id="GO:0009307">
    <property type="term" value="P:DNA restriction-modification system"/>
    <property type="evidence" value="ECO:0007669"/>
    <property type="project" value="UniProtKB-KW"/>
</dbReference>
<evidence type="ECO:0000256" key="3">
    <source>
        <dbReference type="ARBA" id="ARBA00022679"/>
    </source>
</evidence>
<dbReference type="GO" id="GO:0005737">
    <property type="term" value="C:cytoplasm"/>
    <property type="evidence" value="ECO:0007669"/>
    <property type="project" value="TreeGrafter"/>
</dbReference>
<dbReference type="GO" id="GO:0008170">
    <property type="term" value="F:N-methyltransferase activity"/>
    <property type="evidence" value="ECO:0007669"/>
    <property type="project" value="InterPro"/>
</dbReference>
<dbReference type="InterPro" id="IPR002052">
    <property type="entry name" value="DNA_methylase_N6_adenine_CS"/>
</dbReference>
<sequence length="238" mass="27544">MKKDIELYQADCFDVMNDLIKQDVKVDAIICDPPYLIKQADWDKEFNMPLAINLCYDLLKDNGNLILFQGWSNVLQTKELLDEKFEIQNWIVWDRIKGRGAKKNFVSTREDILWYCKGDKPTFNKIYSNIPKKTGGMGKKNGQECRALTNVWYDISPIVPWSKERNGHPTQKPLQLMERCVTIWTNEGDTVLDFTMGSGTTGEACKNLNRKFIGIEKEEEYFNIAKDRLKEGDVNVGQ</sequence>
<dbReference type="PRINTS" id="PR00508">
    <property type="entry name" value="S21N4MTFRASE"/>
</dbReference>
<evidence type="ECO:0000259" key="6">
    <source>
        <dbReference type="Pfam" id="PF01555"/>
    </source>
</evidence>
<dbReference type="eggNOG" id="COG2189">
    <property type="taxonomic scope" value="Bacteria"/>
</dbReference>
<dbReference type="GO" id="GO:0003677">
    <property type="term" value="F:DNA binding"/>
    <property type="evidence" value="ECO:0007669"/>
    <property type="project" value="InterPro"/>
</dbReference>
<feature type="domain" description="DNA methylase N-4/N-6" evidence="6">
    <location>
        <begin position="26"/>
        <end position="226"/>
    </location>
</feature>
<dbReference type="STRING" id="537007.BLAHAN_05508"/>
<dbReference type="Gene3D" id="3.40.50.150">
    <property type="entry name" value="Vaccinia Virus protein VP39"/>
    <property type="match status" value="1"/>
</dbReference>
<evidence type="ECO:0000313" key="8">
    <source>
        <dbReference type="Proteomes" id="UP000003755"/>
    </source>
</evidence>
<dbReference type="InterPro" id="IPR029063">
    <property type="entry name" value="SAM-dependent_MTases_sf"/>
</dbReference>
<dbReference type="HOGENOM" id="CLU_024927_3_0_9"/>
<comment type="caution">
    <text evidence="7">The sequence shown here is derived from an EMBL/GenBank/DDBJ whole genome shotgun (WGS) entry which is preliminary data.</text>
</comment>
<dbReference type="RefSeq" id="WP_003020765.1">
    <property type="nucleotide sequence ID" value="NZ_CP022413.2"/>
</dbReference>
<dbReference type="EC" id="2.1.1.-" evidence="5"/>
<proteinExistence type="inferred from homology"/>
<dbReference type="PANTHER" id="PTHR13370">
    <property type="entry name" value="RNA METHYLASE-RELATED"/>
    <property type="match status" value="1"/>
</dbReference>
<dbReference type="AlphaFoldDB" id="C9L7Y5"/>